<evidence type="ECO:0008006" key="7">
    <source>
        <dbReference type="Google" id="ProtNLM"/>
    </source>
</evidence>
<feature type="repeat" description="WD" evidence="3">
    <location>
        <begin position="259"/>
        <end position="283"/>
    </location>
</feature>
<sequence length="903" mass="98299">MPDQLPSIRITNPHSQDAIPLSTSPAPSTLPPKAGEEGGRSATPSSTRSKAGAAPATKPRRDSSASTTHPANNGSAEGAGSGAPIDPLSQQIFKRTNTPTDVLRQFGPSGGDSTNIARPYTSDGSPGPKSIRDVSKSDTISIASKDKRKGVSFLSRIMGNKKKDEDISANEEELGQFRPEGMDAELFSQPIDNVGFNPRHPQPPDYIKIRSRFTTERNFDHVFVAQELRAKPQPQEGQRPATSAGPGAANRQLMGQNPVWALEFSKDGKYLAAGGQDKVVRVWAVISTPEERRSHEMSEEATPGTFGGQGLRLHAPVFQNKTFREYTGHESTILDLSWSKNNFLLSSSMDKTVRLWHVSRSECLCTFKHADFVPSIQFHPKDDRFFLAGSLDAKLRLWSIPDKSVAFWNQLPEMITAVSFSPDGKTAIAGTLSGLCLFYDTEGLKYQTQIHVKSSRGKNAKGSKITGIQVMHLSGEADITDLKMLVSSNDSRVRLYSWRDKNLDIKFRGQQNNFSQIRASFSDDGRFVICGSEDRKAYIWTTGPTDSENQNRNQRPVEMFDAHSSITTCAILAPTKTRQLLSNSEDPLYDTCNPPPVTLVSKAESVSSKAASVKGDTLGTPASHKSSFRKLHETPAYAARSTHPDGQIIVTADYTGQIKVFRQDCAYDKRRNDSWETSSVFSKRTMGSSRARSNSTKTKASARSRRDSTATTATMPSADRILSWRQHIGGGGSTDNKSAKSVRSASPSKFSVASSARSSHARVDGGSPLVKVTTNEGVTTSEGRRPSAAVSEPVISPPHGLMSPDSPSSKANPLMIHGGQSYAFYNPATWRNQLENNKKNLQPPLTKKASYVSRLSSEESSAVEGEEQEVTCKECGGTEFKAIARIDDEGHTLLCTQCGVPTS</sequence>
<dbReference type="SMART" id="SM00320">
    <property type="entry name" value="WD40"/>
    <property type="match status" value="8"/>
</dbReference>
<feature type="compositionally biased region" description="Low complexity" evidence="4">
    <location>
        <begin position="743"/>
        <end position="758"/>
    </location>
</feature>
<evidence type="ECO:0000256" key="2">
    <source>
        <dbReference type="ARBA" id="ARBA00022737"/>
    </source>
</evidence>
<dbReference type="Pfam" id="PF00400">
    <property type="entry name" value="WD40"/>
    <property type="match status" value="4"/>
</dbReference>
<gene>
    <name evidence="5" type="ORF">K452DRAFT_257519</name>
</gene>
<dbReference type="PROSITE" id="PS50082">
    <property type="entry name" value="WD_REPEATS_2"/>
    <property type="match status" value="3"/>
</dbReference>
<evidence type="ECO:0000256" key="3">
    <source>
        <dbReference type="PROSITE-ProRule" id="PRU00221"/>
    </source>
</evidence>
<organism evidence="5 6">
    <name type="scientific">Aplosporella prunicola CBS 121167</name>
    <dbReference type="NCBI Taxonomy" id="1176127"/>
    <lineage>
        <taxon>Eukaryota</taxon>
        <taxon>Fungi</taxon>
        <taxon>Dikarya</taxon>
        <taxon>Ascomycota</taxon>
        <taxon>Pezizomycotina</taxon>
        <taxon>Dothideomycetes</taxon>
        <taxon>Dothideomycetes incertae sedis</taxon>
        <taxon>Botryosphaeriales</taxon>
        <taxon>Aplosporellaceae</taxon>
        <taxon>Aplosporella</taxon>
    </lineage>
</organism>
<feature type="compositionally biased region" description="Polar residues" evidence="4">
    <location>
        <begin position="676"/>
        <end position="699"/>
    </location>
</feature>
<feature type="region of interest" description="Disordered" evidence="4">
    <location>
        <begin position="230"/>
        <end position="250"/>
    </location>
</feature>
<dbReference type="EMBL" id="ML995502">
    <property type="protein sequence ID" value="KAF2137469.1"/>
    <property type="molecule type" value="Genomic_DNA"/>
</dbReference>
<evidence type="ECO:0000256" key="4">
    <source>
        <dbReference type="SAM" id="MobiDB-lite"/>
    </source>
</evidence>
<evidence type="ECO:0000313" key="6">
    <source>
        <dbReference type="Proteomes" id="UP000799438"/>
    </source>
</evidence>
<feature type="region of interest" description="Disordered" evidence="4">
    <location>
        <begin position="676"/>
        <end position="809"/>
    </location>
</feature>
<dbReference type="Gene3D" id="2.130.10.10">
    <property type="entry name" value="YVTN repeat-like/Quinoprotein amine dehydrogenase"/>
    <property type="match status" value="1"/>
</dbReference>
<dbReference type="GeneID" id="54295932"/>
<dbReference type="PANTHER" id="PTHR14221:SF0">
    <property type="entry name" value="WD REPEAT-CONTAINING PROTEIN 44"/>
    <property type="match status" value="1"/>
</dbReference>
<dbReference type="InterPro" id="IPR001680">
    <property type="entry name" value="WD40_rpt"/>
</dbReference>
<dbReference type="InterPro" id="IPR040324">
    <property type="entry name" value="WDR44/Dgr2"/>
</dbReference>
<keyword evidence="1 3" id="KW-0853">WD repeat</keyword>
<dbReference type="SUPFAM" id="SSF50978">
    <property type="entry name" value="WD40 repeat-like"/>
    <property type="match status" value="1"/>
</dbReference>
<dbReference type="PROSITE" id="PS50294">
    <property type="entry name" value="WD_REPEATS_REGION"/>
    <property type="match status" value="3"/>
</dbReference>
<feature type="compositionally biased region" description="Polar residues" evidence="4">
    <location>
        <begin position="772"/>
        <end position="781"/>
    </location>
</feature>
<name>A0A6A6AZX4_9PEZI</name>
<protein>
    <recommendedName>
        <fullName evidence="7">Anaphase-promoting complex subunit 4 WD40 domain-containing protein</fullName>
    </recommendedName>
</protein>
<reference evidence="5" key="1">
    <citation type="journal article" date="2020" name="Stud. Mycol.">
        <title>101 Dothideomycetes genomes: a test case for predicting lifestyles and emergence of pathogens.</title>
        <authorList>
            <person name="Haridas S."/>
            <person name="Albert R."/>
            <person name="Binder M."/>
            <person name="Bloem J."/>
            <person name="Labutti K."/>
            <person name="Salamov A."/>
            <person name="Andreopoulos B."/>
            <person name="Baker S."/>
            <person name="Barry K."/>
            <person name="Bills G."/>
            <person name="Bluhm B."/>
            <person name="Cannon C."/>
            <person name="Castanera R."/>
            <person name="Culley D."/>
            <person name="Daum C."/>
            <person name="Ezra D."/>
            <person name="Gonzalez J."/>
            <person name="Henrissat B."/>
            <person name="Kuo A."/>
            <person name="Liang C."/>
            <person name="Lipzen A."/>
            <person name="Lutzoni F."/>
            <person name="Magnuson J."/>
            <person name="Mondo S."/>
            <person name="Nolan M."/>
            <person name="Ohm R."/>
            <person name="Pangilinan J."/>
            <person name="Park H.-J."/>
            <person name="Ramirez L."/>
            <person name="Alfaro M."/>
            <person name="Sun H."/>
            <person name="Tritt A."/>
            <person name="Yoshinaga Y."/>
            <person name="Zwiers L.-H."/>
            <person name="Turgeon B."/>
            <person name="Goodwin S."/>
            <person name="Spatafora J."/>
            <person name="Crous P."/>
            <person name="Grigoriev I."/>
        </authorList>
    </citation>
    <scope>NUCLEOTIDE SEQUENCE</scope>
    <source>
        <strain evidence="5">CBS 121167</strain>
    </source>
</reference>
<keyword evidence="6" id="KW-1185">Reference proteome</keyword>
<evidence type="ECO:0000313" key="5">
    <source>
        <dbReference type="EMBL" id="KAF2137469.1"/>
    </source>
</evidence>
<dbReference type="OrthoDB" id="1932312at2759"/>
<feature type="region of interest" description="Disordered" evidence="4">
    <location>
        <begin position="1"/>
        <end position="138"/>
    </location>
</feature>
<dbReference type="InterPro" id="IPR015943">
    <property type="entry name" value="WD40/YVTN_repeat-like_dom_sf"/>
</dbReference>
<dbReference type="Proteomes" id="UP000799438">
    <property type="component" value="Unassembled WGS sequence"/>
</dbReference>
<feature type="compositionally biased region" description="Polar residues" evidence="4">
    <location>
        <begin position="88"/>
        <end position="100"/>
    </location>
</feature>
<dbReference type="AlphaFoldDB" id="A0A6A6AZX4"/>
<evidence type="ECO:0000256" key="1">
    <source>
        <dbReference type="ARBA" id="ARBA00022574"/>
    </source>
</evidence>
<keyword evidence="2" id="KW-0677">Repeat</keyword>
<dbReference type="InterPro" id="IPR036322">
    <property type="entry name" value="WD40_repeat_dom_sf"/>
</dbReference>
<accession>A0A6A6AZX4</accession>
<feature type="repeat" description="WD" evidence="3">
    <location>
        <begin position="366"/>
        <end position="400"/>
    </location>
</feature>
<dbReference type="RefSeq" id="XP_033393184.1">
    <property type="nucleotide sequence ID" value="XM_033538436.1"/>
</dbReference>
<dbReference type="PANTHER" id="PTHR14221">
    <property type="entry name" value="WD REPEAT DOMAIN 44"/>
    <property type="match status" value="1"/>
</dbReference>
<proteinExistence type="predicted"/>
<feature type="repeat" description="WD" evidence="3">
    <location>
        <begin position="326"/>
        <end position="366"/>
    </location>
</feature>